<feature type="compositionally biased region" description="Low complexity" evidence="1">
    <location>
        <begin position="10"/>
        <end position="26"/>
    </location>
</feature>
<evidence type="ECO:0000313" key="2">
    <source>
        <dbReference type="EMBL" id="KAI9634117.1"/>
    </source>
</evidence>
<sequence length="308" mass="32009">MEVDSHGTDLSDSSSSAPHPALLDPSTPETHSYLSTLPGNLRPISPYLATLHDARLRMLSIHFRSPIRWCVNCGSLRDTSLGGSASSSVPPAEMEEAGNLARAAKKGGRSPKKSPKKSPARASPLGSNCPACGERFRRSAKVGAKAVADPVTLASLKPARVVRQTRLQAQSGTVVGGDVTPTSIGTETPVPALETTPLAVTPLEDDPMGIDTSSSTLIPLPDPTLRANPLTAPKLRYIPSTSPSPPTYVQPPPVRASPAASPGPTASGVKAEGEGAKRKKKKASGLAKLLAQSKEREEGQNGGKWGFG</sequence>
<feature type="compositionally biased region" description="Low complexity" evidence="1">
    <location>
        <begin position="256"/>
        <end position="270"/>
    </location>
</feature>
<feature type="region of interest" description="Disordered" evidence="1">
    <location>
        <begin position="81"/>
        <end position="129"/>
    </location>
</feature>
<feature type="compositionally biased region" description="Basic residues" evidence="1">
    <location>
        <begin position="103"/>
        <end position="119"/>
    </location>
</feature>
<dbReference type="EMBL" id="JAKWFO010000008">
    <property type="protein sequence ID" value="KAI9634117.1"/>
    <property type="molecule type" value="Genomic_DNA"/>
</dbReference>
<dbReference type="Proteomes" id="UP001164286">
    <property type="component" value="Unassembled WGS sequence"/>
</dbReference>
<dbReference type="AlphaFoldDB" id="A0AA38H5M8"/>
<name>A0AA38H5M8_9TREE</name>
<reference evidence="2" key="1">
    <citation type="journal article" date="2022" name="G3 (Bethesda)">
        <title>High quality genome of the basidiomycete yeast Dioszegia hungarica PDD-24b-2 isolated from cloud water.</title>
        <authorList>
            <person name="Jarrige D."/>
            <person name="Haridas S."/>
            <person name="Bleykasten-Grosshans C."/>
            <person name="Joly M."/>
            <person name="Nadalig T."/>
            <person name="Sancelme M."/>
            <person name="Vuilleumier S."/>
            <person name="Grigoriev I.V."/>
            <person name="Amato P."/>
            <person name="Bringel F."/>
        </authorList>
    </citation>
    <scope>NUCLEOTIDE SEQUENCE</scope>
    <source>
        <strain evidence="2">PDD-24b-2</strain>
    </source>
</reference>
<feature type="compositionally biased region" description="Pro residues" evidence="1">
    <location>
        <begin position="242"/>
        <end position="255"/>
    </location>
</feature>
<gene>
    <name evidence="2" type="ORF">MKK02DRAFT_38788</name>
</gene>
<accession>A0AA38H5M8</accession>
<dbReference type="GeneID" id="77729488"/>
<evidence type="ECO:0000256" key="1">
    <source>
        <dbReference type="SAM" id="MobiDB-lite"/>
    </source>
</evidence>
<keyword evidence="3" id="KW-1185">Reference proteome</keyword>
<feature type="region of interest" description="Disordered" evidence="1">
    <location>
        <begin position="1"/>
        <end position="34"/>
    </location>
</feature>
<comment type="caution">
    <text evidence="2">The sequence shown here is derived from an EMBL/GenBank/DDBJ whole genome shotgun (WGS) entry which is preliminary data.</text>
</comment>
<proteinExistence type="predicted"/>
<protein>
    <submittedName>
        <fullName evidence="2">Uncharacterized protein</fullName>
    </submittedName>
</protein>
<feature type="region of interest" description="Disordered" evidence="1">
    <location>
        <begin position="237"/>
        <end position="308"/>
    </location>
</feature>
<dbReference type="RefSeq" id="XP_052943894.1">
    <property type="nucleotide sequence ID" value="XM_053090283.1"/>
</dbReference>
<organism evidence="2 3">
    <name type="scientific">Dioszegia hungarica</name>
    <dbReference type="NCBI Taxonomy" id="4972"/>
    <lineage>
        <taxon>Eukaryota</taxon>
        <taxon>Fungi</taxon>
        <taxon>Dikarya</taxon>
        <taxon>Basidiomycota</taxon>
        <taxon>Agaricomycotina</taxon>
        <taxon>Tremellomycetes</taxon>
        <taxon>Tremellales</taxon>
        <taxon>Bulleribasidiaceae</taxon>
        <taxon>Dioszegia</taxon>
    </lineage>
</organism>
<evidence type="ECO:0000313" key="3">
    <source>
        <dbReference type="Proteomes" id="UP001164286"/>
    </source>
</evidence>